<feature type="compositionally biased region" description="Low complexity" evidence="5">
    <location>
        <begin position="1"/>
        <end position="12"/>
    </location>
</feature>
<keyword evidence="3" id="KW-0238">DNA-binding</keyword>
<feature type="domain" description="Zn(2)-C6 fungal-type" evidence="6">
    <location>
        <begin position="32"/>
        <end position="61"/>
    </location>
</feature>
<name>A0ABP0ED32_9ASCO</name>
<sequence>MVSSNSSPSPSSDCCATTSTLSKPHSRQSNRACDACAIRKVRCGPVKPCAHCVTNKLQCTQLRQRKKSGPKNLHKKTLASINNLIKNESTPGLSDSIPSTIYNSPVPASVTPVPSTNNHQHSLLEPSMRDINEIFGLLSSNSVMVELLDTLTVSSLLVDPIQLMENCSNLLLNNLLNQSLRLVVYSLLLVILENMFRMIESNDDSILLRNPISHYKQVQSNLLIYINELSVALETEMRLSIEPIDSKVYYNHSLTCLHLHNYHQISRGRSTSRNSRFLTLRSAITYLQLLEPTQLALGQFYELHELLFIAERMASCFISESIKLSHNNNNITNHSHTLIAYPSDCLLKGINLEMTKSLDTKNQLYSLLQRPEIENHLGLFKFFNNANGLFNQISDSFRAMDMLTYCASHGITPMKLARVIEQLNQCELEYSSVSSSCLLIFINILVAKIDTAKSTLEERKFSIPPRLLNHIQRINLVLKGTDLATLIVRSSHLQLIPQLLTMLRMVIELNDHRQLSSSDRHLLVDFTRNLIILSPSGYDLDPYVRGSPVLCHWFSSLSQSSEVQSNSNNTPNNSNNTTIVDSSSIQVKQEFDDTQRIISSSGTSSAATTIPPSIISNIPSPGGVGQGLSWGEQQVDPIGFDQAKNLFDVFHPAESNEDYEMFRNTSQNNSNSISDLFSYYTATA</sequence>
<dbReference type="Gene3D" id="4.10.240.10">
    <property type="entry name" value="Zn(2)-C6 fungal-type DNA-binding domain"/>
    <property type="match status" value="1"/>
</dbReference>
<evidence type="ECO:0000256" key="2">
    <source>
        <dbReference type="ARBA" id="ARBA00023015"/>
    </source>
</evidence>
<evidence type="ECO:0000256" key="4">
    <source>
        <dbReference type="ARBA" id="ARBA00023163"/>
    </source>
</evidence>
<protein>
    <recommendedName>
        <fullName evidence="6">Zn(2)-C6 fungal-type domain-containing protein</fullName>
    </recommendedName>
</protein>
<feature type="region of interest" description="Disordered" evidence="5">
    <location>
        <begin position="562"/>
        <end position="582"/>
    </location>
</feature>
<dbReference type="EMBL" id="OZ004257">
    <property type="protein sequence ID" value="CAK7908338.1"/>
    <property type="molecule type" value="Genomic_DNA"/>
</dbReference>
<feature type="region of interest" description="Disordered" evidence="5">
    <location>
        <begin position="1"/>
        <end position="27"/>
    </location>
</feature>
<proteinExistence type="predicted"/>
<dbReference type="Pfam" id="PF00172">
    <property type="entry name" value="Zn_clus"/>
    <property type="match status" value="1"/>
</dbReference>
<dbReference type="InterPro" id="IPR051439">
    <property type="entry name" value="XlnR/Xlr1"/>
</dbReference>
<feature type="compositionally biased region" description="Low complexity" evidence="5">
    <location>
        <begin position="562"/>
        <end position="578"/>
    </location>
</feature>
<dbReference type="PANTHER" id="PTHR47663:SF1">
    <property type="entry name" value="XYLANOLYTIC TRANSCRIPTIONAL ACTIVATOR XLNR-RELATED"/>
    <property type="match status" value="1"/>
</dbReference>
<dbReference type="Proteomes" id="UP001497600">
    <property type="component" value="Chromosome E"/>
</dbReference>
<evidence type="ECO:0000313" key="7">
    <source>
        <dbReference type="EMBL" id="CAK7908338.1"/>
    </source>
</evidence>
<gene>
    <name evidence="7" type="ORF">CAAN4_E09824</name>
</gene>
<dbReference type="SMART" id="SM00066">
    <property type="entry name" value="GAL4"/>
    <property type="match status" value="1"/>
</dbReference>
<dbReference type="PROSITE" id="PS50048">
    <property type="entry name" value="ZN2_CY6_FUNGAL_2"/>
    <property type="match status" value="1"/>
</dbReference>
<dbReference type="InterPro" id="IPR001138">
    <property type="entry name" value="Zn2Cys6_DnaBD"/>
</dbReference>
<dbReference type="CDD" id="cd00067">
    <property type="entry name" value="GAL4"/>
    <property type="match status" value="1"/>
</dbReference>
<dbReference type="InterPro" id="IPR036864">
    <property type="entry name" value="Zn2-C6_fun-type_DNA-bd_sf"/>
</dbReference>
<keyword evidence="8" id="KW-1185">Reference proteome</keyword>
<reference evidence="7 8" key="1">
    <citation type="submission" date="2024-01" db="EMBL/GenBank/DDBJ databases">
        <authorList>
            <consortium name="Genoscope - CEA"/>
            <person name="William W."/>
        </authorList>
    </citation>
    <scope>NUCLEOTIDE SEQUENCE [LARGE SCALE GENOMIC DNA]</scope>
    <source>
        <strain evidence="7 8">29B2s-10</strain>
    </source>
</reference>
<evidence type="ECO:0000313" key="8">
    <source>
        <dbReference type="Proteomes" id="UP001497600"/>
    </source>
</evidence>
<keyword evidence="1" id="KW-0862">Zinc</keyword>
<accession>A0ABP0ED32</accession>
<dbReference type="PANTHER" id="PTHR47663">
    <property type="entry name" value="XYLANOLYTIC TRANSCRIPTIONAL ACTIVATOR XLNR-RELATED"/>
    <property type="match status" value="1"/>
</dbReference>
<evidence type="ECO:0000256" key="1">
    <source>
        <dbReference type="ARBA" id="ARBA00022833"/>
    </source>
</evidence>
<keyword evidence="4" id="KW-0804">Transcription</keyword>
<dbReference type="SUPFAM" id="SSF57701">
    <property type="entry name" value="Zn2/Cys6 DNA-binding domain"/>
    <property type="match status" value="1"/>
</dbReference>
<keyword evidence="2" id="KW-0805">Transcription regulation</keyword>
<dbReference type="PROSITE" id="PS00463">
    <property type="entry name" value="ZN2_CY6_FUNGAL_1"/>
    <property type="match status" value="1"/>
</dbReference>
<feature type="compositionally biased region" description="Polar residues" evidence="5">
    <location>
        <begin position="14"/>
        <end position="27"/>
    </location>
</feature>
<evidence type="ECO:0000259" key="6">
    <source>
        <dbReference type="PROSITE" id="PS50048"/>
    </source>
</evidence>
<evidence type="ECO:0000256" key="3">
    <source>
        <dbReference type="ARBA" id="ARBA00023125"/>
    </source>
</evidence>
<organism evidence="7 8">
    <name type="scientific">[Candida] anglica</name>
    <dbReference type="NCBI Taxonomy" id="148631"/>
    <lineage>
        <taxon>Eukaryota</taxon>
        <taxon>Fungi</taxon>
        <taxon>Dikarya</taxon>
        <taxon>Ascomycota</taxon>
        <taxon>Saccharomycotina</taxon>
        <taxon>Pichiomycetes</taxon>
        <taxon>Debaryomycetaceae</taxon>
        <taxon>Kurtzmaniella</taxon>
    </lineage>
</organism>
<evidence type="ECO:0000256" key="5">
    <source>
        <dbReference type="SAM" id="MobiDB-lite"/>
    </source>
</evidence>